<evidence type="ECO:0000313" key="1">
    <source>
        <dbReference type="EMBL" id="BBO82889.1"/>
    </source>
</evidence>
<dbReference type="AlphaFoldDB" id="A0A5K7ZQS1"/>
<organism evidence="1 2">
    <name type="scientific">Desulfosarcina ovata subsp. sediminis</name>
    <dbReference type="NCBI Taxonomy" id="885957"/>
    <lineage>
        <taxon>Bacteria</taxon>
        <taxon>Pseudomonadati</taxon>
        <taxon>Thermodesulfobacteriota</taxon>
        <taxon>Desulfobacteria</taxon>
        <taxon>Desulfobacterales</taxon>
        <taxon>Desulfosarcinaceae</taxon>
        <taxon>Desulfosarcina</taxon>
    </lineage>
</organism>
<dbReference type="Proteomes" id="UP000425960">
    <property type="component" value="Chromosome"/>
</dbReference>
<sequence length="327" mass="33961">MNKGDDRGPIVLFLLFDAQSIIDNIVDIVENIGDAGGLFFLYYFLGKNNMVVGVQPAGIDEVITAAGREIVGAAAAVEGDVPFTVVIDIAVEGIGQLIPLGIHGSRDITAVEEQIAKHPRPGLDGVEAVTTDHDDLADVAVDLPFTGKFHQNRLVTHLTDDFIPVGIVGKVGNGIDFVDHVFSQTAVRGPRSGVQVEHAAAEAGGIVFGAGQIDRWGIIAAGAAHPAEVGDDEGDGFVEFPEAEIDTDVHADGEISAAAVEIKGQAREIKTNTEEACPGIDAAGNVKHAGHVRHGELGTPPEPPAAATDGDLAFQVDSEIADGIEIG</sequence>
<evidence type="ECO:0000313" key="2">
    <source>
        <dbReference type="Proteomes" id="UP000425960"/>
    </source>
</evidence>
<accession>A0A5K7ZQS1</accession>
<name>A0A5K7ZQS1_9BACT</name>
<dbReference type="EMBL" id="AP021876">
    <property type="protein sequence ID" value="BBO82889.1"/>
    <property type="molecule type" value="Genomic_DNA"/>
</dbReference>
<dbReference type="KEGG" id="dov:DSCO28_34550"/>
<gene>
    <name evidence="1" type="ORF">DSCO28_34550</name>
</gene>
<protein>
    <submittedName>
        <fullName evidence="1">Uncharacterized protein</fullName>
    </submittedName>
</protein>
<proteinExistence type="predicted"/>
<reference evidence="1 2" key="1">
    <citation type="submission" date="2019-11" db="EMBL/GenBank/DDBJ databases">
        <title>Comparative genomics of hydrocarbon-degrading Desulfosarcina strains.</title>
        <authorList>
            <person name="Watanabe M."/>
            <person name="Kojima H."/>
            <person name="Fukui M."/>
        </authorList>
    </citation>
    <scope>NUCLEOTIDE SEQUENCE [LARGE SCALE GENOMIC DNA]</scope>
    <source>
        <strain evidence="1 2">28bB2T</strain>
    </source>
</reference>